<feature type="region of interest" description="Disordered" evidence="1">
    <location>
        <begin position="80"/>
        <end position="100"/>
    </location>
</feature>
<dbReference type="STRING" id="407821.A0A087UJX8"/>
<evidence type="ECO:0000313" key="3">
    <source>
        <dbReference type="Proteomes" id="UP000054359"/>
    </source>
</evidence>
<keyword evidence="3" id="KW-1185">Reference proteome</keyword>
<reference evidence="2 3" key="1">
    <citation type="submission" date="2013-11" db="EMBL/GenBank/DDBJ databases">
        <title>Genome sequencing of Stegodyphus mimosarum.</title>
        <authorList>
            <person name="Bechsgaard J."/>
        </authorList>
    </citation>
    <scope>NUCLEOTIDE SEQUENCE [LARGE SCALE GENOMIC DNA]</scope>
</reference>
<organism evidence="2 3">
    <name type="scientific">Stegodyphus mimosarum</name>
    <name type="common">African social velvet spider</name>
    <dbReference type="NCBI Taxonomy" id="407821"/>
    <lineage>
        <taxon>Eukaryota</taxon>
        <taxon>Metazoa</taxon>
        <taxon>Ecdysozoa</taxon>
        <taxon>Arthropoda</taxon>
        <taxon>Chelicerata</taxon>
        <taxon>Arachnida</taxon>
        <taxon>Araneae</taxon>
        <taxon>Araneomorphae</taxon>
        <taxon>Entelegynae</taxon>
        <taxon>Eresoidea</taxon>
        <taxon>Eresidae</taxon>
        <taxon>Stegodyphus</taxon>
    </lineage>
</organism>
<dbReference type="EMBL" id="KK120167">
    <property type="protein sequence ID" value="KFM77667.1"/>
    <property type="molecule type" value="Genomic_DNA"/>
</dbReference>
<dbReference type="PANTHER" id="PTHR22968">
    <property type="entry name" value="PROTEIN KINASE C, MU"/>
    <property type="match status" value="1"/>
</dbReference>
<dbReference type="GO" id="GO:0005829">
    <property type="term" value="C:cytosol"/>
    <property type="evidence" value="ECO:0007669"/>
    <property type="project" value="TreeGrafter"/>
</dbReference>
<dbReference type="GO" id="GO:0004674">
    <property type="term" value="F:protein serine/threonine kinase activity"/>
    <property type="evidence" value="ECO:0007669"/>
    <property type="project" value="UniProtKB-KW"/>
</dbReference>
<dbReference type="AlphaFoldDB" id="A0A087UJX8"/>
<dbReference type="PANTHER" id="PTHR22968:SF24">
    <property type="entry name" value="SERINE_THREONINE-PROTEIN KINASE"/>
    <property type="match status" value="1"/>
</dbReference>
<keyword evidence="2" id="KW-0418">Kinase</keyword>
<dbReference type="SUPFAM" id="SSF56112">
    <property type="entry name" value="Protein kinase-like (PK-like)"/>
    <property type="match status" value="1"/>
</dbReference>
<dbReference type="Gene3D" id="1.10.510.10">
    <property type="entry name" value="Transferase(Phosphotransferase) domain 1"/>
    <property type="match status" value="1"/>
</dbReference>
<feature type="non-terminal residue" evidence="2">
    <location>
        <position position="100"/>
    </location>
</feature>
<gene>
    <name evidence="2" type="ORF">X975_26310</name>
</gene>
<keyword evidence="2" id="KW-0808">Transferase</keyword>
<dbReference type="Proteomes" id="UP000054359">
    <property type="component" value="Unassembled WGS sequence"/>
</dbReference>
<dbReference type="InterPro" id="IPR011009">
    <property type="entry name" value="Kinase-like_dom_sf"/>
</dbReference>
<sequence length="100" mass="11883">MYPPNPWKEISPEAIDLISNLLQVKTRKRFTVDKSLSHSWLQDYQTWCDLRRLESEVGQRYLTHQSDDARWEAYRKLHNLEAPPPVPQDAEENLMTFDTP</sequence>
<dbReference type="GO" id="GO:0008270">
    <property type="term" value="F:zinc ion binding"/>
    <property type="evidence" value="ECO:0007669"/>
    <property type="project" value="UniProtKB-KW"/>
</dbReference>
<dbReference type="GO" id="GO:0007200">
    <property type="term" value="P:phospholipase C-activating G protein-coupled receptor signaling pathway"/>
    <property type="evidence" value="ECO:0007669"/>
    <property type="project" value="TreeGrafter"/>
</dbReference>
<evidence type="ECO:0000256" key="1">
    <source>
        <dbReference type="SAM" id="MobiDB-lite"/>
    </source>
</evidence>
<name>A0A087UJX8_STEMI</name>
<dbReference type="GO" id="GO:0035556">
    <property type="term" value="P:intracellular signal transduction"/>
    <property type="evidence" value="ECO:0007669"/>
    <property type="project" value="TreeGrafter"/>
</dbReference>
<accession>A0A087UJX8</accession>
<dbReference type="OrthoDB" id="10252171at2759"/>
<protein>
    <submittedName>
        <fullName evidence="2">Serine/threonine-protein kinase D3</fullName>
    </submittedName>
</protein>
<evidence type="ECO:0000313" key="2">
    <source>
        <dbReference type="EMBL" id="KFM77667.1"/>
    </source>
</evidence>
<proteinExistence type="predicted"/>